<protein>
    <submittedName>
        <fullName evidence="2">Uncharacterized protein</fullName>
    </submittedName>
</protein>
<sequence length="227" mass="25594">MLEVPRGQASWEECLAHKVRMAEFELRLDIDNQTRWCLRYFFSLFFFLPPLADVDGRNRPLMVEIDCYNPTLARTSTYCLVWAVPLDIVILDVKLTEVRGFANSKNSLLMQGLLCGRWTVCGHPKAIETWCHGALELSLRHGKDMSVRGRRCDHVILWVPRSDGADSTCIVPKLKGVEAYAPYLDETFDGGTKGTELALVKLGSEGFSTGQEDAETDTLEEYRVSEG</sequence>
<evidence type="ECO:0000256" key="1">
    <source>
        <dbReference type="SAM" id="MobiDB-lite"/>
    </source>
</evidence>
<gene>
    <name evidence="2" type="ORF">B296_00056330</name>
</gene>
<dbReference type="AlphaFoldDB" id="A0A426X444"/>
<evidence type="ECO:0000313" key="2">
    <source>
        <dbReference type="EMBL" id="RRT34252.1"/>
    </source>
</evidence>
<evidence type="ECO:0000313" key="3">
    <source>
        <dbReference type="Proteomes" id="UP000287651"/>
    </source>
</evidence>
<dbReference type="Proteomes" id="UP000287651">
    <property type="component" value="Unassembled WGS sequence"/>
</dbReference>
<comment type="caution">
    <text evidence="2">The sequence shown here is derived from an EMBL/GenBank/DDBJ whole genome shotgun (WGS) entry which is preliminary data.</text>
</comment>
<feature type="region of interest" description="Disordered" evidence="1">
    <location>
        <begin position="208"/>
        <end position="227"/>
    </location>
</feature>
<dbReference type="EMBL" id="AMZH03027197">
    <property type="protein sequence ID" value="RRT34252.1"/>
    <property type="molecule type" value="Genomic_DNA"/>
</dbReference>
<organism evidence="2 3">
    <name type="scientific">Ensete ventricosum</name>
    <name type="common">Abyssinian banana</name>
    <name type="synonym">Musa ensete</name>
    <dbReference type="NCBI Taxonomy" id="4639"/>
    <lineage>
        <taxon>Eukaryota</taxon>
        <taxon>Viridiplantae</taxon>
        <taxon>Streptophyta</taxon>
        <taxon>Embryophyta</taxon>
        <taxon>Tracheophyta</taxon>
        <taxon>Spermatophyta</taxon>
        <taxon>Magnoliopsida</taxon>
        <taxon>Liliopsida</taxon>
        <taxon>Zingiberales</taxon>
        <taxon>Musaceae</taxon>
        <taxon>Ensete</taxon>
    </lineage>
</organism>
<reference evidence="2 3" key="1">
    <citation type="journal article" date="2014" name="Agronomy (Basel)">
        <title>A Draft Genome Sequence for Ensete ventricosum, the Drought-Tolerant Tree Against Hunger.</title>
        <authorList>
            <person name="Harrison J."/>
            <person name="Moore K.A."/>
            <person name="Paszkiewicz K."/>
            <person name="Jones T."/>
            <person name="Grant M."/>
            <person name="Ambacheew D."/>
            <person name="Muzemil S."/>
            <person name="Studholme D.J."/>
        </authorList>
    </citation>
    <scope>NUCLEOTIDE SEQUENCE [LARGE SCALE GENOMIC DNA]</scope>
</reference>
<accession>A0A426X444</accession>
<proteinExistence type="predicted"/>
<name>A0A426X444_ENSVE</name>